<evidence type="ECO:0000256" key="5">
    <source>
        <dbReference type="ARBA" id="ARBA00022617"/>
    </source>
</evidence>
<evidence type="ECO:0000256" key="15">
    <source>
        <dbReference type="SAM" id="Phobius"/>
    </source>
</evidence>
<dbReference type="GO" id="GO:0020037">
    <property type="term" value="F:heme binding"/>
    <property type="evidence" value="ECO:0007669"/>
    <property type="project" value="InterPro"/>
</dbReference>
<dbReference type="PRINTS" id="PR00463">
    <property type="entry name" value="EP450I"/>
</dbReference>
<evidence type="ECO:0008006" key="17">
    <source>
        <dbReference type="Google" id="ProtNLM"/>
    </source>
</evidence>
<keyword evidence="5 13" id="KW-0349">Heme</keyword>
<keyword evidence="8 15" id="KW-1133">Transmembrane helix</keyword>
<comment type="caution">
    <text evidence="16">The sequence shown here is derived from an EMBL/GenBank/DDBJ whole genome shotgun (WGS) entry which is preliminary data.</text>
</comment>
<evidence type="ECO:0000256" key="10">
    <source>
        <dbReference type="ARBA" id="ARBA00023004"/>
    </source>
</evidence>
<evidence type="ECO:0000313" key="16">
    <source>
        <dbReference type="EMBL" id="KAG5173028.1"/>
    </source>
</evidence>
<evidence type="ECO:0000256" key="9">
    <source>
        <dbReference type="ARBA" id="ARBA00023002"/>
    </source>
</evidence>
<dbReference type="GO" id="GO:0016020">
    <property type="term" value="C:membrane"/>
    <property type="evidence" value="ECO:0007669"/>
    <property type="project" value="UniProtKB-SubCell"/>
</dbReference>
<evidence type="ECO:0000256" key="4">
    <source>
        <dbReference type="ARBA" id="ARBA00010617"/>
    </source>
</evidence>
<evidence type="ECO:0000256" key="8">
    <source>
        <dbReference type="ARBA" id="ARBA00022989"/>
    </source>
</evidence>
<evidence type="ECO:0000256" key="1">
    <source>
        <dbReference type="ARBA" id="ARBA00001971"/>
    </source>
</evidence>
<dbReference type="AlphaFoldDB" id="A0A8H8CPN1"/>
<keyword evidence="9 14" id="KW-0560">Oxidoreductase</keyword>
<sequence>MTPPSLVVLALIGAGVIIYRIYRKVKHATLSKLHGPPSESYIIGNLREYFHTQAGEIDFAWQEQYGDVVNFKGFFGEDHLMISDPKALQYILHTAAYRFMKPPERRAVSALLSGMGLVWAEGLAHKRQRRIMTPAFGMKESKELVPLFFTYASKISDKWNDALTLSATDEKMVLDVSDWTARATLDAMGVAAFDYHFDTLENGNNELGNTYTNLCLDVFGQVSTRELYMQALGLIIPKKLLSCLKGLKGESPNPRIQTLINASIVATKVAKDLIASKSHDSTSSNSHDVMSLLGKSFLRIHLEILALRHPIVRANESENEKTRMSDHEMVAQMRTMLLAGFETTATSLTWTLFELALHADVQDRLRQEIHQKEREIKARGDIAFTPNDFEDMPYLTAVLKESLRFNPAAYYIYRQPSKDEVIPLSTPITSPSGKILNEIVVPKNTKITISINGYNRNKAIFGHDSQLFDPDRWLTPGRVNKSVNVGVYGNSITFSGGIRSCIGWRFAVMELQAFLVELVGNFEFSPTPEASMIRREACLVMAPTIEGHVKKTRYLPLLVKKAKRAL</sequence>
<reference evidence="16" key="1">
    <citation type="submission" date="2021-02" db="EMBL/GenBank/DDBJ databases">
        <title>Psilocybe cubensis genome.</title>
        <authorList>
            <person name="Mckernan K.J."/>
            <person name="Crawford S."/>
            <person name="Trippe A."/>
            <person name="Kane L.T."/>
            <person name="Mclaughlin S."/>
        </authorList>
    </citation>
    <scope>NUCLEOTIDE SEQUENCE [LARGE SCALE GENOMIC DNA]</scope>
    <source>
        <strain evidence="16">MGC-MH-2018</strain>
    </source>
</reference>
<evidence type="ECO:0000256" key="13">
    <source>
        <dbReference type="PIRSR" id="PIRSR602401-1"/>
    </source>
</evidence>
<evidence type="ECO:0000256" key="3">
    <source>
        <dbReference type="ARBA" id="ARBA00004721"/>
    </source>
</evidence>
<dbReference type="GO" id="GO:0016705">
    <property type="term" value="F:oxidoreductase activity, acting on paired donors, with incorporation or reduction of molecular oxygen"/>
    <property type="evidence" value="ECO:0007669"/>
    <property type="project" value="InterPro"/>
</dbReference>
<keyword evidence="11 14" id="KW-0503">Monooxygenase</keyword>
<keyword evidence="10 13" id="KW-0408">Iron</keyword>
<feature type="transmembrane region" description="Helical" evidence="15">
    <location>
        <begin position="6"/>
        <end position="22"/>
    </location>
</feature>
<proteinExistence type="inferred from homology"/>
<dbReference type="InterPro" id="IPR017972">
    <property type="entry name" value="Cyt_P450_CS"/>
</dbReference>
<organism evidence="16">
    <name type="scientific">Psilocybe cubensis</name>
    <name type="common">Psychedelic mushroom</name>
    <name type="synonym">Stropharia cubensis</name>
    <dbReference type="NCBI Taxonomy" id="181762"/>
    <lineage>
        <taxon>Eukaryota</taxon>
        <taxon>Fungi</taxon>
        <taxon>Dikarya</taxon>
        <taxon>Basidiomycota</taxon>
        <taxon>Agaricomycotina</taxon>
        <taxon>Agaricomycetes</taxon>
        <taxon>Agaricomycetidae</taxon>
        <taxon>Agaricales</taxon>
        <taxon>Agaricineae</taxon>
        <taxon>Strophariaceae</taxon>
        <taxon>Psilocybe</taxon>
    </lineage>
</organism>
<dbReference type="SUPFAM" id="SSF48264">
    <property type="entry name" value="Cytochrome P450"/>
    <property type="match status" value="1"/>
</dbReference>
<evidence type="ECO:0000256" key="2">
    <source>
        <dbReference type="ARBA" id="ARBA00004370"/>
    </source>
</evidence>
<dbReference type="EMBL" id="JAFIQS010000002">
    <property type="protein sequence ID" value="KAG5173028.1"/>
    <property type="molecule type" value="Genomic_DNA"/>
</dbReference>
<evidence type="ECO:0000256" key="14">
    <source>
        <dbReference type="RuleBase" id="RU000461"/>
    </source>
</evidence>
<evidence type="ECO:0000256" key="11">
    <source>
        <dbReference type="ARBA" id="ARBA00023033"/>
    </source>
</evidence>
<feature type="binding site" description="axial binding residue" evidence="13">
    <location>
        <position position="501"/>
    </location>
    <ligand>
        <name>heme</name>
        <dbReference type="ChEBI" id="CHEBI:30413"/>
    </ligand>
    <ligandPart>
        <name>Fe</name>
        <dbReference type="ChEBI" id="CHEBI:18248"/>
    </ligandPart>
</feature>
<dbReference type="PROSITE" id="PS00086">
    <property type="entry name" value="CYTOCHROME_P450"/>
    <property type="match status" value="1"/>
</dbReference>
<evidence type="ECO:0000256" key="12">
    <source>
        <dbReference type="ARBA" id="ARBA00023136"/>
    </source>
</evidence>
<gene>
    <name evidence="16" type="ORF">JR316_002533</name>
</gene>
<name>A0A8H8CPN1_PSICU</name>
<dbReference type="GO" id="GO:0004497">
    <property type="term" value="F:monooxygenase activity"/>
    <property type="evidence" value="ECO:0007669"/>
    <property type="project" value="UniProtKB-KW"/>
</dbReference>
<dbReference type="Pfam" id="PF00067">
    <property type="entry name" value="p450"/>
    <property type="match status" value="1"/>
</dbReference>
<keyword evidence="6 15" id="KW-0812">Transmembrane</keyword>
<dbReference type="InterPro" id="IPR050121">
    <property type="entry name" value="Cytochrome_P450_monoxygenase"/>
</dbReference>
<dbReference type="InterPro" id="IPR036396">
    <property type="entry name" value="Cyt_P450_sf"/>
</dbReference>
<comment type="similarity">
    <text evidence="4 14">Belongs to the cytochrome P450 family.</text>
</comment>
<evidence type="ECO:0000256" key="6">
    <source>
        <dbReference type="ARBA" id="ARBA00022692"/>
    </source>
</evidence>
<dbReference type="GO" id="GO:0005506">
    <property type="term" value="F:iron ion binding"/>
    <property type="evidence" value="ECO:0007669"/>
    <property type="project" value="InterPro"/>
</dbReference>
<comment type="pathway">
    <text evidence="3">Secondary metabolite biosynthesis; terpenoid biosynthesis.</text>
</comment>
<dbReference type="PANTHER" id="PTHR24305:SF166">
    <property type="entry name" value="CYTOCHROME P450 12A4, MITOCHONDRIAL-RELATED"/>
    <property type="match status" value="1"/>
</dbReference>
<evidence type="ECO:0000256" key="7">
    <source>
        <dbReference type="ARBA" id="ARBA00022723"/>
    </source>
</evidence>
<comment type="subcellular location">
    <subcellularLocation>
        <location evidence="2">Membrane</location>
    </subcellularLocation>
</comment>
<dbReference type="InterPro" id="IPR001128">
    <property type="entry name" value="Cyt_P450"/>
</dbReference>
<keyword evidence="7 13" id="KW-0479">Metal-binding</keyword>
<comment type="cofactor">
    <cofactor evidence="1 13">
        <name>heme</name>
        <dbReference type="ChEBI" id="CHEBI:30413"/>
    </cofactor>
</comment>
<dbReference type="InterPro" id="IPR002401">
    <property type="entry name" value="Cyt_P450_E_grp-I"/>
</dbReference>
<feature type="transmembrane region" description="Helical" evidence="15">
    <location>
        <begin position="107"/>
        <end position="124"/>
    </location>
</feature>
<accession>A0A8H8CPN1</accession>
<dbReference type="PRINTS" id="PR00385">
    <property type="entry name" value="P450"/>
</dbReference>
<dbReference type="PANTHER" id="PTHR24305">
    <property type="entry name" value="CYTOCHROME P450"/>
    <property type="match status" value="1"/>
</dbReference>
<keyword evidence="12 15" id="KW-0472">Membrane</keyword>
<protein>
    <recommendedName>
        <fullName evidence="17">Cytochrome P450</fullName>
    </recommendedName>
</protein>
<dbReference type="CDD" id="cd11069">
    <property type="entry name" value="CYP_FUM15-like"/>
    <property type="match status" value="1"/>
</dbReference>
<dbReference type="Gene3D" id="1.10.630.10">
    <property type="entry name" value="Cytochrome P450"/>
    <property type="match status" value="1"/>
</dbReference>